<dbReference type="GeneID" id="89939347"/>
<reference evidence="1" key="2">
    <citation type="submission" date="2023-05" db="EMBL/GenBank/DDBJ databases">
        <authorList>
            <consortium name="Lawrence Berkeley National Laboratory"/>
            <person name="Steindorff A."/>
            <person name="Hensen N."/>
            <person name="Bonometti L."/>
            <person name="Westerberg I."/>
            <person name="Brannstrom I.O."/>
            <person name="Guillou S."/>
            <person name="Cros-Aarteil S."/>
            <person name="Calhoun S."/>
            <person name="Haridas S."/>
            <person name="Kuo A."/>
            <person name="Mondo S."/>
            <person name="Pangilinan J."/>
            <person name="Riley R."/>
            <person name="Labutti K."/>
            <person name="Andreopoulos B."/>
            <person name="Lipzen A."/>
            <person name="Chen C."/>
            <person name="Yanf M."/>
            <person name="Daum C."/>
            <person name="Ng V."/>
            <person name="Clum A."/>
            <person name="Ohm R."/>
            <person name="Martin F."/>
            <person name="Silar P."/>
            <person name="Natvig D."/>
            <person name="Lalanne C."/>
            <person name="Gautier V."/>
            <person name="Ament-Velasquez S.L."/>
            <person name="Kruys A."/>
            <person name="Hutchinson M.I."/>
            <person name="Powell A.J."/>
            <person name="Barry K."/>
            <person name="Miller A.N."/>
            <person name="Grigoriev I.V."/>
            <person name="Debuchy R."/>
            <person name="Gladieux P."/>
            <person name="Thoren M.H."/>
            <person name="Johannesson H."/>
        </authorList>
    </citation>
    <scope>NUCLEOTIDE SEQUENCE</scope>
    <source>
        <strain evidence="1">CBS 508.74</strain>
    </source>
</reference>
<dbReference type="AlphaFoldDB" id="A0AAN6TCW7"/>
<keyword evidence="2" id="KW-1185">Reference proteome</keyword>
<protein>
    <submittedName>
        <fullName evidence="1">Uncharacterized protein</fullName>
    </submittedName>
</protein>
<dbReference type="Proteomes" id="UP001302812">
    <property type="component" value="Unassembled WGS sequence"/>
</dbReference>
<dbReference type="EMBL" id="MU853343">
    <property type="protein sequence ID" value="KAK4112093.1"/>
    <property type="molecule type" value="Genomic_DNA"/>
</dbReference>
<accession>A0AAN6TCW7</accession>
<evidence type="ECO:0000313" key="1">
    <source>
        <dbReference type="EMBL" id="KAK4112093.1"/>
    </source>
</evidence>
<sequence length="106" mass="11412">MGLCDQKKLVKLVTVPAAAARIAAALVPYLPTSQDIDSATPSPGVPAACIISQQTLSRLLGPCFLLAPLLKHFKVQTIIFLAKLNSASRLIPWFSRRTAASRRICI</sequence>
<organism evidence="1 2">
    <name type="scientific">Canariomyces notabilis</name>
    <dbReference type="NCBI Taxonomy" id="2074819"/>
    <lineage>
        <taxon>Eukaryota</taxon>
        <taxon>Fungi</taxon>
        <taxon>Dikarya</taxon>
        <taxon>Ascomycota</taxon>
        <taxon>Pezizomycotina</taxon>
        <taxon>Sordariomycetes</taxon>
        <taxon>Sordariomycetidae</taxon>
        <taxon>Sordariales</taxon>
        <taxon>Chaetomiaceae</taxon>
        <taxon>Canariomyces</taxon>
    </lineage>
</organism>
<evidence type="ECO:0000313" key="2">
    <source>
        <dbReference type="Proteomes" id="UP001302812"/>
    </source>
</evidence>
<name>A0AAN6TCW7_9PEZI</name>
<proteinExistence type="predicted"/>
<reference evidence="1" key="1">
    <citation type="journal article" date="2023" name="Mol. Phylogenet. Evol.">
        <title>Genome-scale phylogeny and comparative genomics of the fungal order Sordariales.</title>
        <authorList>
            <person name="Hensen N."/>
            <person name="Bonometti L."/>
            <person name="Westerberg I."/>
            <person name="Brannstrom I.O."/>
            <person name="Guillou S."/>
            <person name="Cros-Aarteil S."/>
            <person name="Calhoun S."/>
            <person name="Haridas S."/>
            <person name="Kuo A."/>
            <person name="Mondo S."/>
            <person name="Pangilinan J."/>
            <person name="Riley R."/>
            <person name="LaButti K."/>
            <person name="Andreopoulos B."/>
            <person name="Lipzen A."/>
            <person name="Chen C."/>
            <person name="Yan M."/>
            <person name="Daum C."/>
            <person name="Ng V."/>
            <person name="Clum A."/>
            <person name="Steindorff A."/>
            <person name="Ohm R.A."/>
            <person name="Martin F."/>
            <person name="Silar P."/>
            <person name="Natvig D.O."/>
            <person name="Lalanne C."/>
            <person name="Gautier V."/>
            <person name="Ament-Velasquez S.L."/>
            <person name="Kruys A."/>
            <person name="Hutchinson M.I."/>
            <person name="Powell A.J."/>
            <person name="Barry K."/>
            <person name="Miller A.N."/>
            <person name="Grigoriev I.V."/>
            <person name="Debuchy R."/>
            <person name="Gladieux P."/>
            <person name="Hiltunen Thoren M."/>
            <person name="Johannesson H."/>
        </authorList>
    </citation>
    <scope>NUCLEOTIDE SEQUENCE</scope>
    <source>
        <strain evidence="1">CBS 508.74</strain>
    </source>
</reference>
<gene>
    <name evidence="1" type="ORF">N656DRAFT_779583</name>
</gene>
<dbReference type="RefSeq" id="XP_064669663.1">
    <property type="nucleotide sequence ID" value="XM_064815222.1"/>
</dbReference>
<comment type="caution">
    <text evidence="1">The sequence shown here is derived from an EMBL/GenBank/DDBJ whole genome shotgun (WGS) entry which is preliminary data.</text>
</comment>